<dbReference type="CDD" id="cd00090">
    <property type="entry name" value="HTH_ARSR"/>
    <property type="match status" value="1"/>
</dbReference>
<dbReference type="Pfam" id="PF12840">
    <property type="entry name" value="HTH_20"/>
    <property type="match status" value="1"/>
</dbReference>
<feature type="domain" description="HTH arsR-type" evidence="4">
    <location>
        <begin position="3"/>
        <end position="96"/>
    </location>
</feature>
<keyword evidence="2 5" id="KW-0238">DNA-binding</keyword>
<organism evidence="5 6">
    <name type="scientific">Actinocrispum wychmicini</name>
    <dbReference type="NCBI Taxonomy" id="1213861"/>
    <lineage>
        <taxon>Bacteria</taxon>
        <taxon>Bacillati</taxon>
        <taxon>Actinomycetota</taxon>
        <taxon>Actinomycetes</taxon>
        <taxon>Pseudonocardiales</taxon>
        <taxon>Pseudonocardiaceae</taxon>
        <taxon>Actinocrispum</taxon>
    </lineage>
</organism>
<dbReference type="PANTHER" id="PTHR33154:SF12">
    <property type="entry name" value="TRANSCRIPTIONAL REGULATORY PROTEIN"/>
    <property type="match status" value="1"/>
</dbReference>
<gene>
    <name evidence="5" type="ORF">EV192_10445</name>
</gene>
<name>A0A4R2JYL6_9PSEU</name>
<sequence>MADPTLEQFDLTAVLHALSDPTRLAVVAQLDHVGEMSCGCLDVSVAKSTLSQHLRVLREAGVTHTRPDGNQRWLSIRREALDTEFPNLLDAVLAAHSRSTPVSMVNAASTSSASMTEVVSRSSVPMVDAVSRQSAQVLDSASRSVAPMVESAPMLDPC</sequence>
<evidence type="ECO:0000313" key="5">
    <source>
        <dbReference type="EMBL" id="TCO59205.1"/>
    </source>
</evidence>
<dbReference type="GO" id="GO:0003677">
    <property type="term" value="F:DNA binding"/>
    <property type="evidence" value="ECO:0007669"/>
    <property type="project" value="UniProtKB-KW"/>
</dbReference>
<evidence type="ECO:0000259" key="4">
    <source>
        <dbReference type="PROSITE" id="PS50987"/>
    </source>
</evidence>
<keyword evidence="3" id="KW-0804">Transcription</keyword>
<dbReference type="SUPFAM" id="SSF46785">
    <property type="entry name" value="Winged helix' DNA-binding domain"/>
    <property type="match status" value="1"/>
</dbReference>
<dbReference type="InterPro" id="IPR036390">
    <property type="entry name" value="WH_DNA-bd_sf"/>
</dbReference>
<dbReference type="RefSeq" id="WP_132116949.1">
    <property type="nucleotide sequence ID" value="NZ_SLWS01000004.1"/>
</dbReference>
<dbReference type="EMBL" id="SLWS01000004">
    <property type="protein sequence ID" value="TCO59205.1"/>
    <property type="molecule type" value="Genomic_DNA"/>
</dbReference>
<dbReference type="Proteomes" id="UP000295680">
    <property type="component" value="Unassembled WGS sequence"/>
</dbReference>
<evidence type="ECO:0000256" key="2">
    <source>
        <dbReference type="ARBA" id="ARBA00023125"/>
    </source>
</evidence>
<dbReference type="PROSITE" id="PS50987">
    <property type="entry name" value="HTH_ARSR_2"/>
    <property type="match status" value="1"/>
</dbReference>
<dbReference type="PRINTS" id="PR00778">
    <property type="entry name" value="HTHARSR"/>
</dbReference>
<dbReference type="AlphaFoldDB" id="A0A4R2JYL6"/>
<comment type="caution">
    <text evidence="5">The sequence shown here is derived from an EMBL/GenBank/DDBJ whole genome shotgun (WGS) entry which is preliminary data.</text>
</comment>
<reference evidence="5 6" key="1">
    <citation type="submission" date="2019-03" db="EMBL/GenBank/DDBJ databases">
        <title>Genomic Encyclopedia of Type Strains, Phase IV (KMG-IV): sequencing the most valuable type-strain genomes for metagenomic binning, comparative biology and taxonomic classification.</title>
        <authorList>
            <person name="Goeker M."/>
        </authorList>
    </citation>
    <scope>NUCLEOTIDE SEQUENCE [LARGE SCALE GENOMIC DNA]</scope>
    <source>
        <strain evidence="5 6">DSM 45934</strain>
    </source>
</reference>
<keyword evidence="6" id="KW-1185">Reference proteome</keyword>
<dbReference type="InterPro" id="IPR001845">
    <property type="entry name" value="HTH_ArsR_DNA-bd_dom"/>
</dbReference>
<dbReference type="SMART" id="SM00418">
    <property type="entry name" value="HTH_ARSR"/>
    <property type="match status" value="1"/>
</dbReference>
<evidence type="ECO:0000313" key="6">
    <source>
        <dbReference type="Proteomes" id="UP000295680"/>
    </source>
</evidence>
<keyword evidence="1" id="KW-0805">Transcription regulation</keyword>
<dbReference type="PANTHER" id="PTHR33154">
    <property type="entry name" value="TRANSCRIPTIONAL REGULATOR, ARSR FAMILY"/>
    <property type="match status" value="1"/>
</dbReference>
<dbReference type="GO" id="GO:0003700">
    <property type="term" value="F:DNA-binding transcription factor activity"/>
    <property type="evidence" value="ECO:0007669"/>
    <property type="project" value="InterPro"/>
</dbReference>
<evidence type="ECO:0000256" key="1">
    <source>
        <dbReference type="ARBA" id="ARBA00023015"/>
    </source>
</evidence>
<proteinExistence type="predicted"/>
<accession>A0A4R2JYL6</accession>
<dbReference type="InterPro" id="IPR036388">
    <property type="entry name" value="WH-like_DNA-bd_sf"/>
</dbReference>
<dbReference type="Gene3D" id="1.10.10.10">
    <property type="entry name" value="Winged helix-like DNA-binding domain superfamily/Winged helix DNA-binding domain"/>
    <property type="match status" value="1"/>
</dbReference>
<dbReference type="OrthoDB" id="4471357at2"/>
<dbReference type="InterPro" id="IPR051081">
    <property type="entry name" value="HTH_MetalResp_TranReg"/>
</dbReference>
<dbReference type="InterPro" id="IPR011991">
    <property type="entry name" value="ArsR-like_HTH"/>
</dbReference>
<protein>
    <submittedName>
        <fullName evidence="5">DNA-binding transcriptional ArsR family regulator</fullName>
    </submittedName>
</protein>
<evidence type="ECO:0000256" key="3">
    <source>
        <dbReference type="ARBA" id="ARBA00023163"/>
    </source>
</evidence>